<dbReference type="InterPro" id="IPR036567">
    <property type="entry name" value="RHF-like"/>
</dbReference>
<dbReference type="SUPFAM" id="SSF69754">
    <property type="entry name" value="Ribosome binding protein Y (YfiA homologue)"/>
    <property type="match status" value="1"/>
</dbReference>
<dbReference type="InterPro" id="IPR003489">
    <property type="entry name" value="RHF/RaiA"/>
</dbReference>
<dbReference type="Proteomes" id="UP000464378">
    <property type="component" value="Chromosome"/>
</dbReference>
<evidence type="ECO:0000313" key="3">
    <source>
        <dbReference type="Proteomes" id="UP000464378"/>
    </source>
</evidence>
<organism evidence="2">
    <name type="scientific">Tuwongella immobilis</name>
    <dbReference type="NCBI Taxonomy" id="692036"/>
    <lineage>
        <taxon>Bacteria</taxon>
        <taxon>Pseudomonadati</taxon>
        <taxon>Planctomycetota</taxon>
        <taxon>Planctomycetia</taxon>
        <taxon>Gemmatales</taxon>
        <taxon>Gemmataceae</taxon>
        <taxon>Tuwongella</taxon>
    </lineage>
</organism>
<dbReference type="Pfam" id="PF02482">
    <property type="entry name" value="Ribosomal_S30AE"/>
    <property type="match status" value="1"/>
</dbReference>
<keyword evidence="2" id="KW-0687">Ribonucleoprotein</keyword>
<keyword evidence="3" id="KW-1185">Reference proteome</keyword>
<accession>A0A6C2YNS5</accession>
<evidence type="ECO:0000313" key="2">
    <source>
        <dbReference type="EMBL" id="VIP02941.1"/>
    </source>
</evidence>
<gene>
    <name evidence="2" type="ORF">GMBLW1_10190</name>
</gene>
<sequence length="108" mass="12608">MQVKVSIRHGNLNEEHKRKVQEKAEHLLHYFDRLTMIEVIIDFQNHTCAVEVKVGAEHKHDFVSHHTDEQLDVAVDAAVKKLEAQIHRYKEKIQDHRRDPSTGEGPRS</sequence>
<dbReference type="AlphaFoldDB" id="A0A6C2YNS5"/>
<proteinExistence type="predicted"/>
<evidence type="ECO:0008006" key="4">
    <source>
        <dbReference type="Google" id="ProtNLM"/>
    </source>
</evidence>
<dbReference type="EMBL" id="LR586016">
    <property type="protein sequence ID" value="VIP02941.1"/>
    <property type="molecule type" value="Genomic_DNA"/>
</dbReference>
<protein>
    <recommendedName>
        <fullName evidence="4">Ribosomal subunit interface protein</fullName>
    </recommendedName>
</protein>
<keyword evidence="2" id="KW-0689">Ribosomal protein</keyword>
<dbReference type="NCBIfam" id="TIGR00741">
    <property type="entry name" value="yfiA"/>
    <property type="match status" value="1"/>
</dbReference>
<reference evidence="2" key="1">
    <citation type="submission" date="2019-04" db="EMBL/GenBank/DDBJ databases">
        <authorList>
            <consortium name="Science for Life Laboratories"/>
        </authorList>
    </citation>
    <scope>NUCLEOTIDE SEQUENCE</scope>
    <source>
        <strain evidence="2">MBLW1</strain>
    </source>
</reference>
<dbReference type="Gene3D" id="3.30.160.100">
    <property type="entry name" value="Ribosome hibernation promotion factor-like"/>
    <property type="match status" value="1"/>
</dbReference>
<dbReference type="KEGG" id="tim:GMBLW1_10190"/>
<dbReference type="EMBL" id="LR593887">
    <property type="protein sequence ID" value="VTS02911.1"/>
    <property type="molecule type" value="Genomic_DNA"/>
</dbReference>
<dbReference type="GO" id="GO:0005840">
    <property type="term" value="C:ribosome"/>
    <property type="evidence" value="ECO:0007669"/>
    <property type="project" value="UniProtKB-KW"/>
</dbReference>
<dbReference type="InParanoid" id="A0A6C2YNS5"/>
<evidence type="ECO:0000256" key="1">
    <source>
        <dbReference type="SAM" id="MobiDB-lite"/>
    </source>
</evidence>
<name>A0A6C2YNS5_9BACT</name>
<feature type="region of interest" description="Disordered" evidence="1">
    <location>
        <begin position="89"/>
        <end position="108"/>
    </location>
</feature>